<evidence type="ECO:0000313" key="2">
    <source>
        <dbReference type="Proteomes" id="UP000712600"/>
    </source>
</evidence>
<gene>
    <name evidence="1" type="ORF">F2Q69_00030697</name>
</gene>
<reference evidence="1" key="1">
    <citation type="submission" date="2019-12" db="EMBL/GenBank/DDBJ databases">
        <title>Genome sequencing and annotation of Brassica cretica.</title>
        <authorList>
            <person name="Studholme D.J."/>
            <person name="Sarris P."/>
        </authorList>
    </citation>
    <scope>NUCLEOTIDE SEQUENCE</scope>
    <source>
        <strain evidence="1">PFS-109/04</strain>
        <tissue evidence="1">Leaf</tissue>
    </source>
</reference>
<evidence type="ECO:0000313" key="1">
    <source>
        <dbReference type="EMBL" id="KAF3589726.1"/>
    </source>
</evidence>
<organism evidence="1 2">
    <name type="scientific">Brassica cretica</name>
    <name type="common">Mustard</name>
    <dbReference type="NCBI Taxonomy" id="69181"/>
    <lineage>
        <taxon>Eukaryota</taxon>
        <taxon>Viridiplantae</taxon>
        <taxon>Streptophyta</taxon>
        <taxon>Embryophyta</taxon>
        <taxon>Tracheophyta</taxon>
        <taxon>Spermatophyta</taxon>
        <taxon>Magnoliopsida</taxon>
        <taxon>eudicotyledons</taxon>
        <taxon>Gunneridae</taxon>
        <taxon>Pentapetalae</taxon>
        <taxon>rosids</taxon>
        <taxon>malvids</taxon>
        <taxon>Brassicales</taxon>
        <taxon>Brassicaceae</taxon>
        <taxon>Brassiceae</taxon>
        <taxon>Brassica</taxon>
    </lineage>
</organism>
<comment type="caution">
    <text evidence="1">The sequence shown here is derived from an EMBL/GenBank/DDBJ whole genome shotgun (WGS) entry which is preliminary data.</text>
</comment>
<accession>A0A8S9SAW8</accession>
<dbReference type="Proteomes" id="UP000712600">
    <property type="component" value="Unassembled WGS sequence"/>
</dbReference>
<dbReference type="AlphaFoldDB" id="A0A8S9SAW8"/>
<dbReference type="EMBL" id="QGKX02000088">
    <property type="protein sequence ID" value="KAF3589726.1"/>
    <property type="molecule type" value="Genomic_DNA"/>
</dbReference>
<sequence>MGISPENELFARFKTLSLVKPEREDGMLPLSSLLEISRSLRFFNSEKIAGNGPEK</sequence>
<name>A0A8S9SAW8_BRACR</name>
<proteinExistence type="predicted"/>
<protein>
    <submittedName>
        <fullName evidence="1">Uncharacterized protein</fullName>
    </submittedName>
</protein>